<comment type="caution">
    <text evidence="3">The sequence shown here is derived from an EMBL/GenBank/DDBJ whole genome shotgun (WGS) entry which is preliminary data.</text>
</comment>
<name>A0ABD2JSH0_HETSC</name>
<sequence length="166" mass="18127">MGAGAAATAAENECDGFVLFSNGFGPDYHRCWMMMKTKKEGGRKGWPGPLMLMLMEAVVMLVEVITIFIVHHHHLHHHQLTNFAALDTGSLASSSSTPLSPPPSASSRPIHSLPSPPIPFSTTFFFTWPCPLPAPNHQLLGPFIRDQPRPTPTDDDDDDADGADWL</sequence>
<keyword evidence="2" id="KW-1133">Transmembrane helix</keyword>
<feature type="region of interest" description="Disordered" evidence="1">
    <location>
        <begin position="139"/>
        <end position="166"/>
    </location>
</feature>
<organism evidence="3 4">
    <name type="scientific">Heterodera schachtii</name>
    <name type="common">Sugarbeet cyst nematode worm</name>
    <name type="synonym">Tylenchus schachtii</name>
    <dbReference type="NCBI Taxonomy" id="97005"/>
    <lineage>
        <taxon>Eukaryota</taxon>
        <taxon>Metazoa</taxon>
        <taxon>Ecdysozoa</taxon>
        <taxon>Nematoda</taxon>
        <taxon>Chromadorea</taxon>
        <taxon>Rhabditida</taxon>
        <taxon>Tylenchina</taxon>
        <taxon>Tylenchomorpha</taxon>
        <taxon>Tylenchoidea</taxon>
        <taxon>Heteroderidae</taxon>
        <taxon>Heteroderinae</taxon>
        <taxon>Heterodera</taxon>
    </lineage>
</organism>
<protein>
    <submittedName>
        <fullName evidence="3">Uncharacterized protein</fullName>
    </submittedName>
</protein>
<evidence type="ECO:0000256" key="1">
    <source>
        <dbReference type="SAM" id="MobiDB-lite"/>
    </source>
</evidence>
<accession>A0ABD2JSH0</accession>
<keyword evidence="4" id="KW-1185">Reference proteome</keyword>
<feature type="compositionally biased region" description="Acidic residues" evidence="1">
    <location>
        <begin position="153"/>
        <end position="166"/>
    </location>
</feature>
<keyword evidence="2" id="KW-0472">Membrane</keyword>
<evidence type="ECO:0000256" key="2">
    <source>
        <dbReference type="SAM" id="Phobius"/>
    </source>
</evidence>
<proteinExistence type="predicted"/>
<gene>
    <name evidence="3" type="ORF">niasHS_006183</name>
</gene>
<reference evidence="3 4" key="1">
    <citation type="submission" date="2024-10" db="EMBL/GenBank/DDBJ databases">
        <authorList>
            <person name="Kim D."/>
        </authorList>
    </citation>
    <scope>NUCLEOTIDE SEQUENCE [LARGE SCALE GENOMIC DNA]</scope>
    <source>
        <strain evidence="3">Taebaek</strain>
    </source>
</reference>
<dbReference type="EMBL" id="JBICCN010000108">
    <property type="protein sequence ID" value="KAL3093543.1"/>
    <property type="molecule type" value="Genomic_DNA"/>
</dbReference>
<evidence type="ECO:0000313" key="4">
    <source>
        <dbReference type="Proteomes" id="UP001620645"/>
    </source>
</evidence>
<dbReference type="AlphaFoldDB" id="A0ABD2JSH0"/>
<evidence type="ECO:0000313" key="3">
    <source>
        <dbReference type="EMBL" id="KAL3093543.1"/>
    </source>
</evidence>
<keyword evidence="2" id="KW-0812">Transmembrane</keyword>
<feature type="region of interest" description="Disordered" evidence="1">
    <location>
        <begin position="91"/>
        <end position="112"/>
    </location>
</feature>
<feature type="transmembrane region" description="Helical" evidence="2">
    <location>
        <begin position="50"/>
        <end position="70"/>
    </location>
</feature>
<dbReference type="Proteomes" id="UP001620645">
    <property type="component" value="Unassembled WGS sequence"/>
</dbReference>